<evidence type="ECO:0000313" key="7">
    <source>
        <dbReference type="EMBL" id="KAH1167142.1"/>
    </source>
</evidence>
<dbReference type="InterPro" id="IPR015528">
    <property type="entry name" value="IL-12_beta"/>
</dbReference>
<keyword evidence="3 5" id="KW-0325">Glycoprotein</keyword>
<comment type="subcellular location">
    <subcellularLocation>
        <location evidence="5">Secreted</location>
    </subcellularLocation>
</comment>
<evidence type="ECO:0000256" key="4">
    <source>
        <dbReference type="ARBA" id="ARBA00023319"/>
    </source>
</evidence>
<reference evidence="7" key="1">
    <citation type="submission" date="2021-09" db="EMBL/GenBank/DDBJ databases">
        <title>The genome of Mauremys mutica provides insights into the evolution of semi-aquatic lifestyle.</title>
        <authorList>
            <person name="Gong S."/>
            <person name="Gao Y."/>
        </authorList>
    </citation>
    <scope>NUCLEOTIDE SEQUENCE</scope>
    <source>
        <strain evidence="7">MM-2020</strain>
        <tissue evidence="7">Muscle</tissue>
    </source>
</reference>
<dbReference type="Proteomes" id="UP000827986">
    <property type="component" value="Unassembled WGS sequence"/>
</dbReference>
<dbReference type="EMBL" id="JAHDVG010000487">
    <property type="protein sequence ID" value="KAH1167142.1"/>
    <property type="molecule type" value="Genomic_DNA"/>
</dbReference>
<comment type="caution">
    <text evidence="7">The sequence shown here is derived from an EMBL/GenBank/DDBJ whole genome shotgun (WGS) entry which is preliminary data.</text>
</comment>
<dbReference type="PANTHER" id="PTHR48485">
    <property type="entry name" value="INTERLEUKIN-12 SUBUNIT BETA-RELATED"/>
    <property type="match status" value="1"/>
</dbReference>
<dbReference type="PROSITE" id="PS50835">
    <property type="entry name" value="IG_LIKE"/>
    <property type="match status" value="1"/>
</dbReference>
<keyword evidence="2" id="KW-1015">Disulfide bond</keyword>
<evidence type="ECO:0000256" key="2">
    <source>
        <dbReference type="ARBA" id="ARBA00023157"/>
    </source>
</evidence>
<evidence type="ECO:0000256" key="5">
    <source>
        <dbReference type="RuleBase" id="RU281113"/>
    </source>
</evidence>
<dbReference type="SUPFAM" id="SSF48726">
    <property type="entry name" value="Immunoglobulin"/>
    <property type="match status" value="1"/>
</dbReference>
<name>A0A9D4AMJ1_9SAUR</name>
<dbReference type="GO" id="GO:0005125">
    <property type="term" value="F:cytokine activity"/>
    <property type="evidence" value="ECO:0007669"/>
    <property type="project" value="UniProtKB-KW"/>
</dbReference>
<dbReference type="InterPro" id="IPR013783">
    <property type="entry name" value="Ig-like_fold"/>
</dbReference>
<dbReference type="SUPFAM" id="SSF49265">
    <property type="entry name" value="Fibronectin type III"/>
    <property type="match status" value="2"/>
</dbReference>
<dbReference type="AlphaFoldDB" id="A0A9D4AMJ1"/>
<dbReference type="Gene3D" id="2.60.40.10">
    <property type="entry name" value="Immunoglobulins"/>
    <property type="match status" value="3"/>
</dbReference>
<comment type="subunit">
    <text evidence="5">Heterodimer with IL12A; disulfide-linked. The heterodimer is known as interleukin IL-12.</text>
</comment>
<dbReference type="InterPro" id="IPR036116">
    <property type="entry name" value="FN3_sf"/>
</dbReference>
<dbReference type="InterPro" id="IPR007110">
    <property type="entry name" value="Ig-like_dom"/>
</dbReference>
<dbReference type="Pfam" id="PF10420">
    <property type="entry name" value="IL12p40_C"/>
    <property type="match status" value="1"/>
</dbReference>
<evidence type="ECO:0000256" key="3">
    <source>
        <dbReference type="ARBA" id="ARBA00023180"/>
    </source>
</evidence>
<evidence type="ECO:0000256" key="1">
    <source>
        <dbReference type="ARBA" id="ARBA00022729"/>
    </source>
</evidence>
<sequence>MEAEVVGLTCLVLAYFYVIESEWTQEAPAEEVELTCNLSEDQPMSVYWMKDKEKIGTDKTLVISVKEFPDAGNYTCHKSDTHEILSYYFFLITKKDSSREISKWILKSFKEPNNMTFLKCEAKNYSGIFICSWKTENESPNVKFTIKNLKGTQEDASGSVICGSPVPQRQELETTYTVSCQKTNHCPFAEEHQPIEMFLEVIDETQYDNCTSSFFIRDIIKPDPPACVHVVKNGTVTWKYPRTWSTPESYFPLTFKVNAEETNPSKTKSYDTDEQFIHLATTSKLEKIYIQARDRYYNSSWSDWKLCRCCQSKWEPGIVSKVPQLGVAITVGLRIEMVPKVNEFGRQTNRQHTKLLIYQSRPLYWGIGLSTLYSATE</sequence>
<dbReference type="CDD" id="cd00096">
    <property type="entry name" value="Ig"/>
    <property type="match status" value="1"/>
</dbReference>
<keyword evidence="1" id="KW-0732">Signal</keyword>
<dbReference type="InterPro" id="IPR050676">
    <property type="entry name" value="IL-12"/>
</dbReference>
<evidence type="ECO:0000313" key="8">
    <source>
        <dbReference type="Proteomes" id="UP000827986"/>
    </source>
</evidence>
<dbReference type="GO" id="GO:0005615">
    <property type="term" value="C:extracellular space"/>
    <property type="evidence" value="ECO:0007669"/>
    <property type="project" value="UniProtKB-KW"/>
</dbReference>
<dbReference type="PRINTS" id="PR01928">
    <property type="entry name" value="INTRLEUKN12B"/>
</dbReference>
<protein>
    <recommendedName>
        <fullName evidence="5">Interleukin-12 subunit beta</fullName>
        <shortName evidence="5">IL-12B</shortName>
    </recommendedName>
    <alternativeName>
        <fullName evidence="5">Cytotoxic lymphocyte maturation factor 40 kDa subunit</fullName>
    </alternativeName>
    <alternativeName>
        <fullName evidence="5">IL-12 subunit p40</fullName>
    </alternativeName>
</protein>
<dbReference type="InterPro" id="IPR019482">
    <property type="entry name" value="IL-12_beta_cen-dom"/>
</dbReference>
<feature type="domain" description="Ig-like" evidence="6">
    <location>
        <begin position="30"/>
        <end position="86"/>
    </location>
</feature>
<dbReference type="InterPro" id="IPR036179">
    <property type="entry name" value="Ig-like_dom_sf"/>
</dbReference>
<evidence type="ECO:0000259" key="6">
    <source>
        <dbReference type="PROSITE" id="PS50835"/>
    </source>
</evidence>
<dbReference type="GO" id="GO:0004896">
    <property type="term" value="F:cytokine receptor activity"/>
    <property type="evidence" value="ECO:0007669"/>
    <property type="project" value="UniProtKB-UniRule"/>
</dbReference>
<keyword evidence="4 5" id="KW-0393">Immunoglobulin domain</keyword>
<keyword evidence="5" id="KW-0964">Secreted</keyword>
<gene>
    <name evidence="5" type="primary">IL12B</name>
    <name evidence="7" type="ORF">KIL84_016314</name>
</gene>
<keyword evidence="8" id="KW-1185">Reference proteome</keyword>
<dbReference type="PANTHER" id="PTHR48485:SF4">
    <property type="entry name" value="INTERLEUKIN-12 SUBUNIT BETA"/>
    <property type="match status" value="1"/>
</dbReference>
<comment type="similarity">
    <text evidence="5">Belongs to the IL-12B family.</text>
</comment>
<proteinExistence type="inferred from homology"/>
<keyword evidence="5" id="KW-0202">Cytokine</keyword>
<organism evidence="7 8">
    <name type="scientific">Mauremys mutica</name>
    <name type="common">yellowpond turtle</name>
    <dbReference type="NCBI Taxonomy" id="74926"/>
    <lineage>
        <taxon>Eukaryota</taxon>
        <taxon>Metazoa</taxon>
        <taxon>Chordata</taxon>
        <taxon>Craniata</taxon>
        <taxon>Vertebrata</taxon>
        <taxon>Euteleostomi</taxon>
        <taxon>Archelosauria</taxon>
        <taxon>Testudinata</taxon>
        <taxon>Testudines</taxon>
        <taxon>Cryptodira</taxon>
        <taxon>Durocryptodira</taxon>
        <taxon>Testudinoidea</taxon>
        <taxon>Geoemydidae</taxon>
        <taxon>Geoemydinae</taxon>
        <taxon>Mauremys</taxon>
    </lineage>
</organism>
<accession>A0A9D4AMJ1</accession>